<dbReference type="Pfam" id="PF13375">
    <property type="entry name" value="RnfC_N"/>
    <property type="match status" value="1"/>
</dbReference>
<dbReference type="InterPro" id="IPR017896">
    <property type="entry name" value="4Fe4S_Fe-S-bd"/>
</dbReference>
<dbReference type="Pfam" id="PF10531">
    <property type="entry name" value="SLBB"/>
    <property type="match status" value="1"/>
</dbReference>
<sequence length="841" mass="90675">MGKVFAFHGGIHPPENKKQSTRTPIRKAPLPKLLYLPLQQHIGMAASPLVNVGDRVLKGQMIAEPVGRISASLHAPTSGTIRSIGPHPVPHASGLESDCIVIESDGQDEWLEHKGLEDYTQLEPSALIEHIRRCGIAGMGGAGFPTDVKLHLGDDHIVNTLIINAAECEPYITADDMLMRERAHEILGGIRVISHLLKPSHIMIGIEDNKSHAIHTLESVLKGCDLNIDIRVVPTKYPSGGERQLIQLLTGLEVPSGHIPADIGIVCQNIGTTAAIYRAVHHGEPLISRIVTVTGDAVAQPQNLEALIGTPFADLLDAANVYENKLYRLVMGGPMMGVTIEHDQIPVIKTTNCIIAATIDEMPPAPPEQPCIRCNMCEQVCPVTLLPQQLYWFSKGREFDKAKHHNLFDCIECGACAYVCPSSIPLVQYYRFAKSEIRTEEAEQRKADHARERFEARQARLEREQEEKEARRKARAEEAARAQKARKSAETETTAAEPVQDINALKTAAAVARTKLKKAQKALDAARDSGEGDIPALEAAVQAAQTSSEQAQQALEKAEGAKPAAPAAVDTKQLKTAAAVARTKLKKAQKALDAARESGEGDLATLEAALKAAQESADQAQQAFEQAESGASTDAAAAGPDLKQLKTAAAVARTKLKKARDALKNAEDKGLEGLDKLRATLTTLEQKADEADKAYKDAESAAGASAAPAQAAPIDMKALKQQVSIMRTKLKKAEAALDGLEGDERTQAEQALEELRQRHAEADKAFKAAEQAQIDAAAAQGVDLKQLKIDAAMARAAVTKLERALAKTEEAQERTSIEAELVTARDKAEQLNKTLQQHEPA</sequence>
<dbReference type="NCBIfam" id="TIGR01945">
    <property type="entry name" value="rnfC"/>
    <property type="match status" value="1"/>
</dbReference>
<dbReference type="PROSITE" id="PS51379">
    <property type="entry name" value="4FE4S_FER_2"/>
    <property type="match status" value="2"/>
</dbReference>
<comment type="caution">
    <text evidence="11">The sequence shown here is derived from an EMBL/GenBank/DDBJ whole genome shotgun (WGS) entry which is preliminary data.</text>
</comment>
<evidence type="ECO:0000256" key="8">
    <source>
        <dbReference type="HAMAP-Rule" id="MF_00461"/>
    </source>
</evidence>
<feature type="binding site" evidence="8">
    <location>
        <position position="381"/>
    </location>
    <ligand>
        <name>[4Fe-4S] cluster</name>
        <dbReference type="ChEBI" id="CHEBI:49883"/>
        <label>2</label>
    </ligand>
</feature>
<keyword evidence="7 8" id="KW-0411">Iron-sulfur</keyword>
<feature type="domain" description="4Fe-4S ferredoxin-type" evidence="10">
    <location>
        <begin position="401"/>
        <end position="430"/>
    </location>
</feature>
<feature type="binding site" evidence="8">
    <location>
        <position position="416"/>
    </location>
    <ligand>
        <name>[4Fe-4S] cluster</name>
        <dbReference type="ChEBI" id="CHEBI:49883"/>
        <label>2</label>
    </ligand>
</feature>
<feature type="binding site" evidence="8">
    <location>
        <position position="420"/>
    </location>
    <ligand>
        <name>[4Fe-4S] cluster</name>
        <dbReference type="ChEBI" id="CHEBI:49883"/>
        <label>1</label>
    </ligand>
</feature>
<organism evidence="11 12">
    <name type="scientific">Marinobacterium maritimum</name>
    <dbReference type="NCBI Taxonomy" id="500162"/>
    <lineage>
        <taxon>Bacteria</taxon>
        <taxon>Pseudomonadati</taxon>
        <taxon>Pseudomonadota</taxon>
        <taxon>Gammaproteobacteria</taxon>
        <taxon>Oceanospirillales</taxon>
        <taxon>Oceanospirillaceae</taxon>
        <taxon>Marinobacterium</taxon>
    </lineage>
</organism>
<dbReference type="PANTHER" id="PTHR43034:SF2">
    <property type="entry name" value="ION-TRANSLOCATING OXIDOREDUCTASE COMPLEX SUBUNIT C"/>
    <property type="match status" value="1"/>
</dbReference>
<feature type="region of interest" description="Disordered" evidence="9">
    <location>
        <begin position="543"/>
        <end position="569"/>
    </location>
</feature>
<keyword evidence="6 8" id="KW-0408">Iron</keyword>
<evidence type="ECO:0000256" key="7">
    <source>
        <dbReference type="ARBA" id="ARBA00023014"/>
    </source>
</evidence>
<dbReference type="EMBL" id="BAAAET010000001">
    <property type="protein sequence ID" value="GAA0681410.1"/>
    <property type="molecule type" value="Genomic_DNA"/>
</dbReference>
<keyword evidence="8" id="KW-1003">Cell membrane</keyword>
<keyword evidence="4 8" id="KW-0677">Repeat</keyword>
<feature type="binding site" evidence="8">
    <location>
        <position position="413"/>
    </location>
    <ligand>
        <name>[4Fe-4S] cluster</name>
        <dbReference type="ChEBI" id="CHEBI:49883"/>
        <label>2</label>
    </ligand>
</feature>
<comment type="function">
    <text evidence="8">Part of a membrane-bound complex that couples electron transfer with translocation of ions across the membrane.</text>
</comment>
<evidence type="ECO:0000256" key="4">
    <source>
        <dbReference type="ARBA" id="ARBA00022737"/>
    </source>
</evidence>
<feature type="region of interest" description="Disordered" evidence="9">
    <location>
        <begin position="617"/>
        <end position="639"/>
    </location>
</feature>
<evidence type="ECO:0000256" key="6">
    <source>
        <dbReference type="ARBA" id="ARBA00023004"/>
    </source>
</evidence>
<evidence type="ECO:0000256" key="5">
    <source>
        <dbReference type="ARBA" id="ARBA00022982"/>
    </source>
</evidence>
<keyword evidence="8" id="KW-0472">Membrane</keyword>
<dbReference type="EC" id="7.-.-.-" evidence="8"/>
<dbReference type="InterPro" id="IPR019554">
    <property type="entry name" value="Soluble_ligand-bd"/>
</dbReference>
<reference evidence="11 12" key="1">
    <citation type="journal article" date="2019" name="Int. J. Syst. Evol. Microbiol.">
        <title>The Global Catalogue of Microorganisms (GCM) 10K type strain sequencing project: providing services to taxonomists for standard genome sequencing and annotation.</title>
        <authorList>
            <consortium name="The Broad Institute Genomics Platform"/>
            <consortium name="The Broad Institute Genome Sequencing Center for Infectious Disease"/>
            <person name="Wu L."/>
            <person name="Ma J."/>
        </authorList>
    </citation>
    <scope>NUCLEOTIDE SEQUENCE [LARGE SCALE GENOMIC DNA]</scope>
    <source>
        <strain evidence="11 12">JCM 15134</strain>
    </source>
</reference>
<dbReference type="PANTHER" id="PTHR43034">
    <property type="entry name" value="ION-TRANSLOCATING OXIDOREDUCTASE COMPLEX SUBUNIT C"/>
    <property type="match status" value="1"/>
</dbReference>
<dbReference type="Pfam" id="PF12838">
    <property type="entry name" value="Fer4_7"/>
    <property type="match status" value="1"/>
</dbReference>
<keyword evidence="2 8" id="KW-0004">4Fe-4S</keyword>
<dbReference type="InterPro" id="IPR017900">
    <property type="entry name" value="4Fe4S_Fe_S_CS"/>
</dbReference>
<dbReference type="SUPFAM" id="SSF142019">
    <property type="entry name" value="Nqo1 FMN-binding domain-like"/>
    <property type="match status" value="1"/>
</dbReference>
<dbReference type="RefSeq" id="WP_343801072.1">
    <property type="nucleotide sequence ID" value="NZ_BAAAET010000001.1"/>
</dbReference>
<dbReference type="SUPFAM" id="SSF46548">
    <property type="entry name" value="alpha-helical ferredoxin"/>
    <property type="match status" value="1"/>
</dbReference>
<keyword evidence="3 8" id="KW-0479">Metal-binding</keyword>
<evidence type="ECO:0000256" key="2">
    <source>
        <dbReference type="ARBA" id="ARBA00022485"/>
    </source>
</evidence>
<dbReference type="Gene3D" id="3.30.70.20">
    <property type="match status" value="1"/>
</dbReference>
<feature type="region of interest" description="Disordered" evidence="9">
    <location>
        <begin position="1"/>
        <end position="22"/>
    </location>
</feature>
<protein>
    <recommendedName>
        <fullName evidence="8">Ion-translocating oxidoreductase complex subunit C</fullName>
        <ecNumber evidence="8">7.-.-.-</ecNumber>
    </recommendedName>
    <alternativeName>
        <fullName evidence="8">Rnf electron transport complex subunit C</fullName>
    </alternativeName>
</protein>
<dbReference type="InterPro" id="IPR010208">
    <property type="entry name" value="Ion_transpt_RnfC/RsxC"/>
</dbReference>
<evidence type="ECO:0000313" key="11">
    <source>
        <dbReference type="EMBL" id="GAA0681410.1"/>
    </source>
</evidence>
<gene>
    <name evidence="11" type="primary">rsxC</name>
    <name evidence="8" type="synonym">rnfC</name>
    <name evidence="11" type="ORF">GCM10009104_02550</name>
</gene>
<feature type="binding site" evidence="8">
    <location>
        <position position="377"/>
    </location>
    <ligand>
        <name>[4Fe-4S] cluster</name>
        <dbReference type="ChEBI" id="CHEBI:49883"/>
        <label>1</label>
    </ligand>
</feature>
<feature type="compositionally biased region" description="Basic and acidic residues" evidence="9">
    <location>
        <begin position="459"/>
        <end position="481"/>
    </location>
</feature>
<dbReference type="InterPro" id="IPR026902">
    <property type="entry name" value="RnfC_N"/>
</dbReference>
<dbReference type="PROSITE" id="PS00198">
    <property type="entry name" value="4FE4S_FER_1"/>
    <property type="match status" value="1"/>
</dbReference>
<keyword evidence="8" id="KW-1278">Translocase</keyword>
<dbReference type="InterPro" id="IPR037225">
    <property type="entry name" value="Nuo51_FMN-bd_sf"/>
</dbReference>
<evidence type="ECO:0000313" key="12">
    <source>
        <dbReference type="Proteomes" id="UP001499915"/>
    </source>
</evidence>
<dbReference type="InterPro" id="IPR011538">
    <property type="entry name" value="Nuo51_FMN-bd"/>
</dbReference>
<evidence type="ECO:0000256" key="3">
    <source>
        <dbReference type="ARBA" id="ARBA00022723"/>
    </source>
</evidence>
<dbReference type="Proteomes" id="UP001499915">
    <property type="component" value="Unassembled WGS sequence"/>
</dbReference>
<keyword evidence="8" id="KW-0997">Cell inner membrane</keyword>
<comment type="similarity">
    <text evidence="8">Belongs to the 4Fe4S bacterial-type ferredoxin family. RnfC subfamily.</text>
</comment>
<dbReference type="NCBIfam" id="NF003454">
    <property type="entry name" value="PRK05035.1"/>
    <property type="match status" value="1"/>
</dbReference>
<feature type="binding site" evidence="8">
    <location>
        <position position="374"/>
    </location>
    <ligand>
        <name>[4Fe-4S] cluster</name>
        <dbReference type="ChEBI" id="CHEBI:49883"/>
        <label>1</label>
    </ligand>
</feature>
<name>A0ABN1I2I4_9GAMM</name>
<feature type="domain" description="4Fe-4S ferredoxin-type" evidence="10">
    <location>
        <begin position="361"/>
        <end position="391"/>
    </location>
</feature>
<feature type="region of interest" description="Disordered" evidence="9">
    <location>
        <begin position="459"/>
        <end position="496"/>
    </location>
</feature>
<comment type="cofactor">
    <cofactor evidence="8">
        <name>[4Fe-4S] cluster</name>
        <dbReference type="ChEBI" id="CHEBI:49883"/>
    </cofactor>
    <text evidence="8">Binds 2 [4Fe-4S] clusters per subunit.</text>
</comment>
<dbReference type="Gene3D" id="3.40.50.11540">
    <property type="entry name" value="NADH-ubiquinone oxidoreductase 51kDa subunit"/>
    <property type="match status" value="1"/>
</dbReference>
<evidence type="ECO:0000259" key="10">
    <source>
        <dbReference type="PROSITE" id="PS51379"/>
    </source>
</evidence>
<proteinExistence type="inferred from homology"/>
<comment type="subcellular location">
    <subcellularLocation>
        <location evidence="8">Cell inner membrane</location>
        <topology evidence="8">Peripheral membrane protein</topology>
    </subcellularLocation>
</comment>
<dbReference type="Pfam" id="PF01512">
    <property type="entry name" value="Complex1_51K"/>
    <property type="match status" value="1"/>
</dbReference>
<keyword evidence="5 8" id="KW-0249">Electron transport</keyword>
<dbReference type="HAMAP" id="MF_00461">
    <property type="entry name" value="RsxC_RnfC"/>
    <property type="match status" value="1"/>
</dbReference>
<keyword evidence="12" id="KW-1185">Reference proteome</keyword>
<comment type="subunit">
    <text evidence="8">The complex is composed of six subunits: RnfA, RnfB, RnfC, RnfD, RnfE and RnfG.</text>
</comment>
<accession>A0ABN1I2I4</accession>
<feature type="binding site" evidence="8">
    <location>
        <position position="410"/>
    </location>
    <ligand>
        <name>[4Fe-4S] cluster</name>
        <dbReference type="ChEBI" id="CHEBI:49883"/>
        <label>2</label>
    </ligand>
</feature>
<feature type="binding site" evidence="8">
    <location>
        <position position="371"/>
    </location>
    <ligand>
        <name>[4Fe-4S] cluster</name>
        <dbReference type="ChEBI" id="CHEBI:49883"/>
        <label>1</label>
    </ligand>
</feature>
<evidence type="ECO:0000256" key="1">
    <source>
        <dbReference type="ARBA" id="ARBA00022448"/>
    </source>
</evidence>
<keyword evidence="1 8" id="KW-0813">Transport</keyword>
<feature type="compositionally biased region" description="Low complexity" evidence="9">
    <location>
        <begin position="543"/>
        <end position="568"/>
    </location>
</feature>
<evidence type="ECO:0000256" key="9">
    <source>
        <dbReference type="SAM" id="MobiDB-lite"/>
    </source>
</evidence>